<comment type="caution">
    <text evidence="2">The sequence shown here is derived from an EMBL/GenBank/DDBJ whole genome shotgun (WGS) entry which is preliminary data.</text>
</comment>
<evidence type="ECO:0000256" key="1">
    <source>
        <dbReference type="SAM" id="Phobius"/>
    </source>
</evidence>
<feature type="transmembrane region" description="Helical" evidence="1">
    <location>
        <begin position="21"/>
        <end position="48"/>
    </location>
</feature>
<dbReference type="AlphaFoldDB" id="A0A8J6M416"/>
<feature type="transmembrane region" description="Helical" evidence="1">
    <location>
        <begin position="83"/>
        <end position="103"/>
    </location>
</feature>
<evidence type="ECO:0000313" key="3">
    <source>
        <dbReference type="Proteomes" id="UP000602260"/>
    </source>
</evidence>
<dbReference type="InterPro" id="IPR023804">
    <property type="entry name" value="DUF3792_TM"/>
</dbReference>
<gene>
    <name evidence="2" type="ORF">H8S55_07300</name>
</gene>
<keyword evidence="1" id="KW-1133">Transmembrane helix</keyword>
<dbReference type="EMBL" id="JACOPN010000004">
    <property type="protein sequence ID" value="MBC5717123.1"/>
    <property type="molecule type" value="Genomic_DNA"/>
</dbReference>
<accession>A0A8J6M416</accession>
<keyword evidence="1" id="KW-0812">Transmembrane</keyword>
<keyword evidence="3" id="KW-1185">Reference proteome</keyword>
<dbReference type="Pfam" id="PF12670">
    <property type="entry name" value="DUF3792"/>
    <property type="match status" value="1"/>
</dbReference>
<dbReference type="RefSeq" id="WP_186878423.1">
    <property type="nucleotide sequence ID" value="NZ_JACOPN010000004.1"/>
</dbReference>
<evidence type="ECO:0000313" key="2">
    <source>
        <dbReference type="EMBL" id="MBC5717123.1"/>
    </source>
</evidence>
<name>A0A8J6M416_9FIRM</name>
<organism evidence="2 3">
    <name type="scientific">Flintibacter faecis</name>
    <dbReference type="NCBI Taxonomy" id="2763047"/>
    <lineage>
        <taxon>Bacteria</taxon>
        <taxon>Bacillati</taxon>
        <taxon>Bacillota</taxon>
        <taxon>Clostridia</taxon>
        <taxon>Eubacteriales</taxon>
        <taxon>Flintibacter</taxon>
    </lineage>
</organism>
<proteinExistence type="predicted"/>
<feature type="transmembrane region" description="Helical" evidence="1">
    <location>
        <begin position="115"/>
        <end position="133"/>
    </location>
</feature>
<sequence>MKKQENKRGEMGERPWLRAALAVLRGGILACGTAAVLLLAAACLISAGAMGERWLIGVVPGACVAGSLLGGLYAVGRTGRRSLAVGLGTGVTLFLLLLCVGLLAYDAAGLEREGAGTLCACLCGGGLAGVLSLPRKKKRRR</sequence>
<dbReference type="Proteomes" id="UP000602260">
    <property type="component" value="Unassembled WGS sequence"/>
</dbReference>
<keyword evidence="1" id="KW-0472">Membrane</keyword>
<dbReference type="NCBIfam" id="TIGR04086">
    <property type="entry name" value="TIGR04086_membr"/>
    <property type="match status" value="1"/>
</dbReference>
<reference evidence="2" key="1">
    <citation type="submission" date="2020-08" db="EMBL/GenBank/DDBJ databases">
        <title>Genome public.</title>
        <authorList>
            <person name="Liu C."/>
            <person name="Sun Q."/>
        </authorList>
    </citation>
    <scope>NUCLEOTIDE SEQUENCE</scope>
    <source>
        <strain evidence="2">BX5</strain>
    </source>
</reference>
<feature type="transmembrane region" description="Helical" evidence="1">
    <location>
        <begin position="54"/>
        <end position="76"/>
    </location>
</feature>
<protein>
    <submittedName>
        <fullName evidence="2">TIGR04086 family membrane protein</fullName>
    </submittedName>
</protein>